<dbReference type="OrthoDB" id="9813903at2"/>
<dbReference type="GO" id="GO:0052621">
    <property type="term" value="F:diguanylate cyclase activity"/>
    <property type="evidence" value="ECO:0007669"/>
    <property type="project" value="UniProtKB-EC"/>
</dbReference>
<comment type="caution">
    <text evidence="5">The sequence shown here is derived from an EMBL/GenBank/DDBJ whole genome shotgun (WGS) entry which is preliminary data.</text>
</comment>
<feature type="transmembrane region" description="Helical" evidence="3">
    <location>
        <begin position="77"/>
        <end position="97"/>
    </location>
</feature>
<dbReference type="EC" id="2.7.7.65" evidence="1"/>
<dbReference type="GO" id="GO:0043709">
    <property type="term" value="P:cell adhesion involved in single-species biofilm formation"/>
    <property type="evidence" value="ECO:0007669"/>
    <property type="project" value="TreeGrafter"/>
</dbReference>
<dbReference type="Proteomes" id="UP000269265">
    <property type="component" value="Unassembled WGS sequence"/>
</dbReference>
<feature type="transmembrane region" description="Helical" evidence="3">
    <location>
        <begin position="21"/>
        <end position="45"/>
    </location>
</feature>
<dbReference type="CDD" id="cd01949">
    <property type="entry name" value="GGDEF"/>
    <property type="match status" value="1"/>
</dbReference>
<dbReference type="AlphaFoldDB" id="A0A3R8S0M1"/>
<feature type="domain" description="GGDEF" evidence="4">
    <location>
        <begin position="223"/>
        <end position="356"/>
    </location>
</feature>
<keyword evidence="3" id="KW-1133">Transmembrane helix</keyword>
<dbReference type="GO" id="GO:0005886">
    <property type="term" value="C:plasma membrane"/>
    <property type="evidence" value="ECO:0007669"/>
    <property type="project" value="TreeGrafter"/>
</dbReference>
<dbReference type="Pfam" id="PF00990">
    <property type="entry name" value="GGDEF"/>
    <property type="match status" value="1"/>
</dbReference>
<keyword evidence="6" id="KW-1185">Reference proteome</keyword>
<reference evidence="5 6" key="1">
    <citation type="submission" date="2018-12" db="EMBL/GenBank/DDBJ databases">
        <title>The whole draft genome of Aquabacterium sp. SJQ9.</title>
        <authorList>
            <person name="Sun L."/>
            <person name="Gao X."/>
            <person name="Chen W."/>
            <person name="Huang K."/>
        </authorList>
    </citation>
    <scope>NUCLEOTIDE SEQUENCE [LARGE SCALE GENOMIC DNA]</scope>
    <source>
        <strain evidence="5 6">SJQ9</strain>
    </source>
</reference>
<evidence type="ECO:0000256" key="3">
    <source>
        <dbReference type="SAM" id="Phobius"/>
    </source>
</evidence>
<evidence type="ECO:0000313" key="5">
    <source>
        <dbReference type="EMBL" id="RRS03293.1"/>
    </source>
</evidence>
<comment type="catalytic activity">
    <reaction evidence="2">
        <text>2 GTP = 3',3'-c-di-GMP + 2 diphosphate</text>
        <dbReference type="Rhea" id="RHEA:24898"/>
        <dbReference type="ChEBI" id="CHEBI:33019"/>
        <dbReference type="ChEBI" id="CHEBI:37565"/>
        <dbReference type="ChEBI" id="CHEBI:58805"/>
        <dbReference type="EC" id="2.7.7.65"/>
    </reaction>
</comment>
<dbReference type="Gene3D" id="3.30.70.270">
    <property type="match status" value="1"/>
</dbReference>
<sequence length="358" mass="40166">MKSEKIATTHRSPKARSAPRSFWHLMYQVPVVAGASHAFFMLLFFMLGAPLLGWVNLGSVALFGLSYLCLRLKRNILAVGLILSEIVVHAALAVRFIGWDSGFHYYLILVAPIVFVSRSRSGPKLVIVSLMLTCYLAMDWFMKTHGPLYALQEQTLSALRYVNVTVTFLVLSFLSGQYYRLVTHAERQLRALATTDPLTHLLNRRSWLEVAEYEVVQRQRHQEPLAVVLADIDHFKSINDQHGHQAGDRLLQAVSEVLRNTVRQQDSVARWGGEEFMILMPQATLDTARTVAERLREKVSALNVPIEDHAPLSVSMTFGVALHRASEAIEAPVRRADAALYQGKAKGRNRVAIEDAPT</sequence>
<keyword evidence="3" id="KW-0812">Transmembrane</keyword>
<dbReference type="EMBL" id="RSED01000013">
    <property type="protein sequence ID" value="RRS03293.1"/>
    <property type="molecule type" value="Genomic_DNA"/>
</dbReference>
<evidence type="ECO:0000259" key="4">
    <source>
        <dbReference type="PROSITE" id="PS50887"/>
    </source>
</evidence>
<dbReference type="InterPro" id="IPR050469">
    <property type="entry name" value="Diguanylate_Cyclase"/>
</dbReference>
<dbReference type="PANTHER" id="PTHR45138">
    <property type="entry name" value="REGULATORY COMPONENTS OF SENSORY TRANSDUCTION SYSTEM"/>
    <property type="match status" value="1"/>
</dbReference>
<protein>
    <recommendedName>
        <fullName evidence="1">diguanylate cyclase</fullName>
        <ecNumber evidence="1">2.7.7.65</ecNumber>
    </recommendedName>
</protein>
<dbReference type="InterPro" id="IPR043128">
    <property type="entry name" value="Rev_trsase/Diguanyl_cyclase"/>
</dbReference>
<dbReference type="NCBIfam" id="TIGR00254">
    <property type="entry name" value="GGDEF"/>
    <property type="match status" value="1"/>
</dbReference>
<feature type="transmembrane region" description="Helical" evidence="3">
    <location>
        <begin position="103"/>
        <end position="118"/>
    </location>
</feature>
<proteinExistence type="predicted"/>
<feature type="transmembrane region" description="Helical" evidence="3">
    <location>
        <begin position="51"/>
        <end position="70"/>
    </location>
</feature>
<gene>
    <name evidence="5" type="ORF">EIP75_16535</name>
</gene>
<dbReference type="InterPro" id="IPR029787">
    <property type="entry name" value="Nucleotide_cyclase"/>
</dbReference>
<dbReference type="FunFam" id="3.30.70.270:FF:000001">
    <property type="entry name" value="Diguanylate cyclase domain protein"/>
    <property type="match status" value="1"/>
</dbReference>
<dbReference type="SMART" id="SM00267">
    <property type="entry name" value="GGDEF"/>
    <property type="match status" value="1"/>
</dbReference>
<name>A0A3R8S0M1_9BURK</name>
<dbReference type="InterPro" id="IPR000160">
    <property type="entry name" value="GGDEF_dom"/>
</dbReference>
<evidence type="ECO:0000313" key="6">
    <source>
        <dbReference type="Proteomes" id="UP000269265"/>
    </source>
</evidence>
<evidence type="ECO:0000256" key="2">
    <source>
        <dbReference type="ARBA" id="ARBA00034247"/>
    </source>
</evidence>
<organism evidence="5 6">
    <name type="scientific">Aquabacterium soli</name>
    <dbReference type="NCBI Taxonomy" id="2493092"/>
    <lineage>
        <taxon>Bacteria</taxon>
        <taxon>Pseudomonadati</taxon>
        <taxon>Pseudomonadota</taxon>
        <taxon>Betaproteobacteria</taxon>
        <taxon>Burkholderiales</taxon>
        <taxon>Aquabacterium</taxon>
    </lineage>
</organism>
<dbReference type="PANTHER" id="PTHR45138:SF9">
    <property type="entry name" value="DIGUANYLATE CYCLASE DGCM-RELATED"/>
    <property type="match status" value="1"/>
</dbReference>
<accession>A0A3R8S0M1</accession>
<dbReference type="RefSeq" id="WP_125244385.1">
    <property type="nucleotide sequence ID" value="NZ_RSED01000013.1"/>
</dbReference>
<keyword evidence="3" id="KW-0472">Membrane</keyword>
<dbReference type="GO" id="GO:1902201">
    <property type="term" value="P:negative regulation of bacterial-type flagellum-dependent cell motility"/>
    <property type="evidence" value="ECO:0007669"/>
    <property type="project" value="TreeGrafter"/>
</dbReference>
<dbReference type="PROSITE" id="PS50887">
    <property type="entry name" value="GGDEF"/>
    <property type="match status" value="1"/>
</dbReference>
<feature type="transmembrane region" description="Helical" evidence="3">
    <location>
        <begin position="162"/>
        <end position="181"/>
    </location>
</feature>
<evidence type="ECO:0000256" key="1">
    <source>
        <dbReference type="ARBA" id="ARBA00012528"/>
    </source>
</evidence>
<feature type="transmembrane region" description="Helical" evidence="3">
    <location>
        <begin position="125"/>
        <end position="142"/>
    </location>
</feature>
<dbReference type="SUPFAM" id="SSF55073">
    <property type="entry name" value="Nucleotide cyclase"/>
    <property type="match status" value="1"/>
</dbReference>